<accession>A0A0A2V630</accession>
<dbReference type="AlphaFoldDB" id="A0A0A2V630"/>
<comment type="caution">
    <text evidence="2">The sequence shown here is derived from an EMBL/GenBank/DDBJ whole genome shotgun (WGS) entry which is preliminary data.</text>
</comment>
<evidence type="ECO:0000313" key="3">
    <source>
        <dbReference type="Proteomes" id="UP000030106"/>
    </source>
</evidence>
<dbReference type="OrthoDB" id="10291478at2759"/>
<evidence type="ECO:0000256" key="1">
    <source>
        <dbReference type="SAM" id="MobiDB-lite"/>
    </source>
</evidence>
<sequence>MAVETGGTSETSLKRKATSEYFYLEIEGHYECGELLTKPSGKCQSKCDYSSAPCCPGRVSHAAVRQKAALHISDKIEPGFWSWTDQGPKRLNISVREGSCEEKRDALMAKIEPRHSNLKEKFDEAKAGQDPKLRTQSFQRILEAIELADENNRSSNLTLEQDVLFTCHAETFERKIRDGIATLRSASPEEQRSLFCRVVDYRANPSKSLCEIFDEDVAHTTSRNAKAQWLPKFSASAATVVARAHDAQFSESGIRDKEREIVRKSKLAHIVHQTINELIPARQVTNGPEGPIPGPVIGVNALIICSALNATRQIHPDSIPAFARHLARRLIDMDWSNLPATISVAFPLFLICWAMRKPFSEVCDILGLPNLARLSLDVTAQLDHAEKRWRIATQNWERMTRAEIKVARTQLGQDMQVSLGDLRRLCLDQSDAELMTAEVRPSENSVPDHNSSSQNVECAGEAGSVASDEGSLFMPFQPSIDSGYVSNVGSQQMHGSTLAAPLSGAFVVPSASSSRSNVQRDPAAAGVVQNLSREATSLDALASAASQACPSHHDGGSAISPQFSMATSAMPIAIRGSETNLAEPGREVVVFGETDRYEAPPNAALAAGNRHLPVLDSPSDEVAADVPPIGTSRWPHAAGQKRSAESEGSEHRLSRKRHNLPTMDVEHEQNTDLHPPIPEYTHPNNSPWELEVSGEHQSDRTLAIEETPGLGVFATASSRTAYNDTRDNDESNAPNDFSGLISDESVHVANTQGSPPAGKDGTNIASDVDSQTWNFSLNDSTLEDPQSWLASFDSMTNQDMQSLFNNIL</sequence>
<protein>
    <submittedName>
        <fullName evidence="2">Uncharacterized protein</fullName>
    </submittedName>
</protein>
<proteinExistence type="predicted"/>
<gene>
    <name evidence="2" type="ORF">BBAD15_g11500</name>
</gene>
<feature type="region of interest" description="Disordered" evidence="1">
    <location>
        <begin position="618"/>
        <end position="699"/>
    </location>
</feature>
<feature type="compositionally biased region" description="Basic and acidic residues" evidence="1">
    <location>
        <begin position="642"/>
        <end position="652"/>
    </location>
</feature>
<dbReference type="EMBL" id="ANFO01001258">
    <property type="protein sequence ID" value="KGQ03271.1"/>
    <property type="molecule type" value="Genomic_DNA"/>
</dbReference>
<name>A0A0A2V630_BEABA</name>
<dbReference type="Proteomes" id="UP000030106">
    <property type="component" value="Unassembled WGS sequence"/>
</dbReference>
<organism evidence="2 3">
    <name type="scientific">Beauveria bassiana D1-5</name>
    <dbReference type="NCBI Taxonomy" id="1245745"/>
    <lineage>
        <taxon>Eukaryota</taxon>
        <taxon>Fungi</taxon>
        <taxon>Dikarya</taxon>
        <taxon>Ascomycota</taxon>
        <taxon>Pezizomycotina</taxon>
        <taxon>Sordariomycetes</taxon>
        <taxon>Hypocreomycetidae</taxon>
        <taxon>Hypocreales</taxon>
        <taxon>Cordycipitaceae</taxon>
        <taxon>Beauveria</taxon>
    </lineage>
</organism>
<dbReference type="HOGENOM" id="CLU_348824_0_0_1"/>
<reference evidence="2 3" key="1">
    <citation type="submission" date="2012-10" db="EMBL/GenBank/DDBJ databases">
        <title>Genome sequencing and analysis of entomopathogenic fungi Beauveria bassiana D1-5.</title>
        <authorList>
            <person name="Li Q."/>
            <person name="Wang L."/>
            <person name="Zhang Z."/>
            <person name="Wang Q."/>
            <person name="Ren J."/>
            <person name="Wang M."/>
            <person name="Xu W."/>
            <person name="Wang J."/>
            <person name="Lu Y."/>
            <person name="Du Q."/>
            <person name="Sun Z."/>
        </authorList>
    </citation>
    <scope>NUCLEOTIDE SEQUENCE [LARGE SCALE GENOMIC DNA]</scope>
    <source>
        <strain evidence="2 3">D1-5</strain>
    </source>
</reference>
<evidence type="ECO:0000313" key="2">
    <source>
        <dbReference type="EMBL" id="KGQ03271.1"/>
    </source>
</evidence>